<sequence>MKKSIVVLLISLASIVFADIITDLQNIDKDLQNKDYNGALSKSKEAMKKAISDDDKKAIEAVVNEIKEKIKDTSADVLNNLGASDVEVQENDELTTKDSGTLQGLPAEHVADAAKFEKYKKYEQQVVSTGNSEAIHSLAMLYIKEGLYEHAMNLALRDRSRNIKNIYLAATTARMIGRYDQAIKLYNNILNVNSSHAKTYLGLAMAYKGKGKFSQALKYLKMYANYDNSRRIQEDIHVLSSI</sequence>
<gene>
    <name evidence="2" type="ORF">QQA45_00250</name>
</gene>
<dbReference type="RefSeq" id="WP_285152393.1">
    <property type="nucleotide sequence ID" value="NZ_JASSPP010000001.1"/>
</dbReference>
<evidence type="ECO:0000313" key="2">
    <source>
        <dbReference type="EMBL" id="MDK9579964.1"/>
    </source>
</evidence>
<protein>
    <submittedName>
        <fullName evidence="2">Tetratricopeptide repeat protein</fullName>
    </submittedName>
</protein>
<accession>A0ABT7HHH4</accession>
<evidence type="ECO:0000313" key="3">
    <source>
        <dbReference type="Proteomes" id="UP001225134"/>
    </source>
</evidence>
<keyword evidence="1" id="KW-0732">Signal</keyword>
<dbReference type="Proteomes" id="UP001225134">
    <property type="component" value="Unassembled WGS sequence"/>
</dbReference>
<dbReference type="InterPro" id="IPR011990">
    <property type="entry name" value="TPR-like_helical_dom_sf"/>
</dbReference>
<dbReference type="Gene3D" id="1.25.40.10">
    <property type="entry name" value="Tetratricopeptide repeat domain"/>
    <property type="match status" value="1"/>
</dbReference>
<evidence type="ECO:0000256" key="1">
    <source>
        <dbReference type="SAM" id="SignalP"/>
    </source>
</evidence>
<comment type="caution">
    <text evidence="2">The sequence shown here is derived from an EMBL/GenBank/DDBJ whole genome shotgun (WGS) entry which is preliminary data.</text>
</comment>
<name>A0ABT7HHH4_9FUSO</name>
<dbReference type="Pfam" id="PF14559">
    <property type="entry name" value="TPR_19"/>
    <property type="match status" value="1"/>
</dbReference>
<feature type="signal peptide" evidence="1">
    <location>
        <begin position="1"/>
        <end position="18"/>
    </location>
</feature>
<dbReference type="SUPFAM" id="SSF48452">
    <property type="entry name" value="TPR-like"/>
    <property type="match status" value="1"/>
</dbReference>
<reference evidence="2 3" key="1">
    <citation type="submission" date="2023-06" db="EMBL/GenBank/DDBJ databases">
        <title>Antibody response to the Sneathia vaginalis cytopathogenic toxin A during pregnancy.</title>
        <authorList>
            <person name="Mccoy Z.T."/>
            <person name="Serrano M.G."/>
            <person name="Spaine K."/>
            <person name="Edwards D.J."/>
            <person name="Buck G.A."/>
            <person name="Jefferson K."/>
        </authorList>
    </citation>
    <scope>NUCLEOTIDE SEQUENCE [LARGE SCALE GENOMIC DNA]</scope>
    <source>
        <strain evidence="2 3">CCUG 42621</strain>
    </source>
</reference>
<dbReference type="EMBL" id="JASSPP010000001">
    <property type="protein sequence ID" value="MDK9579964.1"/>
    <property type="molecule type" value="Genomic_DNA"/>
</dbReference>
<feature type="chain" id="PRO_5047060941" evidence="1">
    <location>
        <begin position="19"/>
        <end position="242"/>
    </location>
</feature>
<keyword evidence="3" id="KW-1185">Reference proteome</keyword>
<proteinExistence type="predicted"/>
<organism evidence="2 3">
    <name type="scientific">Sneathia sanguinegens</name>
    <dbReference type="NCBI Taxonomy" id="40543"/>
    <lineage>
        <taxon>Bacteria</taxon>
        <taxon>Fusobacteriati</taxon>
        <taxon>Fusobacteriota</taxon>
        <taxon>Fusobacteriia</taxon>
        <taxon>Fusobacteriales</taxon>
        <taxon>Leptotrichiaceae</taxon>
        <taxon>Sneathia</taxon>
    </lineage>
</organism>